<dbReference type="Pfam" id="PF02001">
    <property type="entry name" value="DUF134"/>
    <property type="match status" value="1"/>
</dbReference>
<evidence type="ECO:0000256" key="1">
    <source>
        <dbReference type="ARBA" id="ARBA00009350"/>
    </source>
</evidence>
<dbReference type="PATRIC" id="fig|1121290.3.peg.616"/>
<reference evidence="3 4" key="1">
    <citation type="submission" date="2016-06" db="EMBL/GenBank/DDBJ databases">
        <title>Genome sequence of Clostridium acetireducens DSM 10703.</title>
        <authorList>
            <person name="Poehlein A."/>
            <person name="Fluechter S."/>
            <person name="Duerre P."/>
            <person name="Daniel R."/>
        </authorList>
    </citation>
    <scope>NUCLEOTIDE SEQUENCE [LARGE SCALE GENOMIC DNA]</scope>
    <source>
        <strain evidence="3 4">DSM 10703</strain>
    </source>
</reference>
<evidence type="ECO:0000313" key="4">
    <source>
        <dbReference type="Proteomes" id="UP000175744"/>
    </source>
</evidence>
<protein>
    <recommendedName>
        <fullName evidence="2">UPF0251 protein CLOACE_06040</fullName>
    </recommendedName>
</protein>
<dbReference type="AlphaFoldDB" id="A0A1E8F0S8"/>
<dbReference type="OrthoDB" id="280278at2"/>
<organism evidence="3 4">
    <name type="scientific">Clostridium acetireducens DSM 10703</name>
    <dbReference type="NCBI Taxonomy" id="1121290"/>
    <lineage>
        <taxon>Bacteria</taxon>
        <taxon>Bacillati</taxon>
        <taxon>Bacillota</taxon>
        <taxon>Clostridia</taxon>
        <taxon>Eubacteriales</taxon>
        <taxon>Clostridiaceae</taxon>
        <taxon>Clostridium</taxon>
    </lineage>
</organism>
<gene>
    <name evidence="3" type="ORF">CLOACE_06040</name>
</gene>
<dbReference type="RefSeq" id="WP_070109566.1">
    <property type="nucleotide sequence ID" value="NZ_LZFO01000006.1"/>
</dbReference>
<dbReference type="Gene3D" id="1.10.10.10">
    <property type="entry name" value="Winged helix-like DNA-binding domain superfamily/Winged helix DNA-binding domain"/>
    <property type="match status" value="1"/>
</dbReference>
<dbReference type="InterPro" id="IPR002852">
    <property type="entry name" value="UPF0251"/>
</dbReference>
<proteinExistence type="inferred from homology"/>
<evidence type="ECO:0000313" key="3">
    <source>
        <dbReference type="EMBL" id="OFI07018.1"/>
    </source>
</evidence>
<dbReference type="Proteomes" id="UP000175744">
    <property type="component" value="Unassembled WGS sequence"/>
</dbReference>
<dbReference type="PANTHER" id="PTHR37478:SF2">
    <property type="entry name" value="UPF0251 PROTEIN TK0562"/>
    <property type="match status" value="1"/>
</dbReference>
<sequence length="147" mass="17047">MSRPIKWRKVEFLPKNTYFFPLGKRKCELEEIVLKIEELEAMRLKDIEGLTQEECAKRMEISRQTFQNVIDKARKKVAIALTKGMAISINGGNYTRNICSFKCTNCGSFYEINFEGDKDVCPKCGSEKVMCIKKNNFCNKRCNKSCY</sequence>
<dbReference type="HAMAP" id="MF_00674">
    <property type="entry name" value="UPF0251"/>
    <property type="match status" value="1"/>
</dbReference>
<comment type="caution">
    <text evidence="3">The sequence shown here is derived from an EMBL/GenBank/DDBJ whole genome shotgun (WGS) entry which is preliminary data.</text>
</comment>
<dbReference type="STRING" id="1121290.CLAOCE_06040"/>
<dbReference type="InterPro" id="IPR013324">
    <property type="entry name" value="RNA_pol_sigma_r3/r4-like"/>
</dbReference>
<dbReference type="InterPro" id="IPR036388">
    <property type="entry name" value="WH-like_DNA-bd_sf"/>
</dbReference>
<accession>A0A1E8F0S8</accession>
<dbReference type="SUPFAM" id="SSF88659">
    <property type="entry name" value="Sigma3 and sigma4 domains of RNA polymerase sigma factors"/>
    <property type="match status" value="1"/>
</dbReference>
<evidence type="ECO:0000256" key="2">
    <source>
        <dbReference type="HAMAP-Rule" id="MF_00674"/>
    </source>
</evidence>
<dbReference type="PANTHER" id="PTHR37478">
    <property type="match status" value="1"/>
</dbReference>
<keyword evidence="4" id="KW-1185">Reference proteome</keyword>
<comment type="similarity">
    <text evidence="1 2">Belongs to the UPF0251 family.</text>
</comment>
<name>A0A1E8F0S8_9CLOT</name>
<dbReference type="EMBL" id="LZFO01000006">
    <property type="protein sequence ID" value="OFI07018.1"/>
    <property type="molecule type" value="Genomic_DNA"/>
</dbReference>